<protein>
    <submittedName>
        <fullName evidence="2">GNAT family N-acetyltransferase</fullName>
    </submittedName>
</protein>
<name>A0A9D1LUH2_9FIRM</name>
<dbReference type="PANTHER" id="PTHR13355">
    <property type="entry name" value="GLUCOSAMINE 6-PHOSPHATE N-ACETYLTRANSFERASE"/>
    <property type="match status" value="1"/>
</dbReference>
<dbReference type="InterPro" id="IPR039143">
    <property type="entry name" value="GNPNAT1-like"/>
</dbReference>
<comment type="caution">
    <text evidence="2">The sequence shown here is derived from an EMBL/GenBank/DDBJ whole genome shotgun (WGS) entry which is preliminary data.</text>
</comment>
<reference evidence="2" key="1">
    <citation type="submission" date="2020-10" db="EMBL/GenBank/DDBJ databases">
        <authorList>
            <person name="Gilroy R."/>
        </authorList>
    </citation>
    <scope>NUCLEOTIDE SEQUENCE</scope>
    <source>
        <strain evidence="2">ChiSjej4B22-9803</strain>
    </source>
</reference>
<evidence type="ECO:0000259" key="1">
    <source>
        <dbReference type="PROSITE" id="PS51186"/>
    </source>
</evidence>
<dbReference type="PROSITE" id="PS51186">
    <property type="entry name" value="GNAT"/>
    <property type="match status" value="1"/>
</dbReference>
<dbReference type="Pfam" id="PF00583">
    <property type="entry name" value="Acetyltransf_1"/>
    <property type="match status" value="1"/>
</dbReference>
<reference evidence="2" key="2">
    <citation type="journal article" date="2021" name="PeerJ">
        <title>Extensive microbial diversity within the chicken gut microbiome revealed by metagenomics and culture.</title>
        <authorList>
            <person name="Gilroy R."/>
            <person name="Ravi A."/>
            <person name="Getino M."/>
            <person name="Pursley I."/>
            <person name="Horton D.L."/>
            <person name="Alikhan N.F."/>
            <person name="Baker D."/>
            <person name="Gharbi K."/>
            <person name="Hall N."/>
            <person name="Watson M."/>
            <person name="Adriaenssens E.M."/>
            <person name="Foster-Nyarko E."/>
            <person name="Jarju S."/>
            <person name="Secka A."/>
            <person name="Antonio M."/>
            <person name="Oren A."/>
            <person name="Chaudhuri R.R."/>
            <person name="La Ragione R."/>
            <person name="Hildebrand F."/>
            <person name="Pallen M.J."/>
        </authorList>
    </citation>
    <scope>NUCLEOTIDE SEQUENCE</scope>
    <source>
        <strain evidence="2">ChiSjej4B22-9803</strain>
    </source>
</reference>
<dbReference type="GO" id="GO:0008080">
    <property type="term" value="F:N-acetyltransferase activity"/>
    <property type="evidence" value="ECO:0007669"/>
    <property type="project" value="TreeGrafter"/>
</dbReference>
<organism evidence="2 3">
    <name type="scientific">Candidatus Avimonoglobus intestinipullorum</name>
    <dbReference type="NCBI Taxonomy" id="2840699"/>
    <lineage>
        <taxon>Bacteria</taxon>
        <taxon>Bacillati</taxon>
        <taxon>Bacillota</taxon>
        <taxon>Clostridia</taxon>
        <taxon>Eubacteriales</taxon>
        <taxon>Candidatus Avimonoglobus</taxon>
    </lineage>
</organism>
<dbReference type="InterPro" id="IPR016181">
    <property type="entry name" value="Acyl_CoA_acyltransferase"/>
</dbReference>
<sequence>MLRFKIIYGLEGYEAARAVRERVFMQEQGFPFDRDDNDGTAYHIAGWDGERLIAAGRLFKVGDGIYTIGRVAVDADYRGQYVGDTVMRALEDKAVQLGAAFIRLYAQEQALGFYKKQGYVPQGELIPGEHCNHWLMVKDLSKIRGCGGCKS</sequence>
<dbReference type="InterPro" id="IPR000182">
    <property type="entry name" value="GNAT_dom"/>
</dbReference>
<dbReference type="EMBL" id="DVND01000051">
    <property type="protein sequence ID" value="HIU48122.1"/>
    <property type="molecule type" value="Genomic_DNA"/>
</dbReference>
<feature type="domain" description="N-acetyltransferase" evidence="1">
    <location>
        <begin position="2"/>
        <end position="141"/>
    </location>
</feature>
<dbReference type="SUPFAM" id="SSF55729">
    <property type="entry name" value="Acyl-CoA N-acyltransferases (Nat)"/>
    <property type="match status" value="1"/>
</dbReference>
<evidence type="ECO:0000313" key="3">
    <source>
        <dbReference type="Proteomes" id="UP000824111"/>
    </source>
</evidence>
<accession>A0A9D1LUH2</accession>
<dbReference type="AlphaFoldDB" id="A0A9D1LUH2"/>
<proteinExistence type="predicted"/>
<dbReference type="Proteomes" id="UP000824111">
    <property type="component" value="Unassembled WGS sequence"/>
</dbReference>
<gene>
    <name evidence="2" type="ORF">IAB04_02030</name>
</gene>
<dbReference type="CDD" id="cd04301">
    <property type="entry name" value="NAT_SF"/>
    <property type="match status" value="1"/>
</dbReference>
<evidence type="ECO:0000313" key="2">
    <source>
        <dbReference type="EMBL" id="HIU48122.1"/>
    </source>
</evidence>
<dbReference type="Gene3D" id="3.40.630.30">
    <property type="match status" value="1"/>
</dbReference>